<dbReference type="InterPro" id="IPR041715">
    <property type="entry name" value="HisRS-like_core"/>
</dbReference>
<dbReference type="PROSITE" id="PS50862">
    <property type="entry name" value="AA_TRNA_LIGASE_II"/>
    <property type="match status" value="1"/>
</dbReference>
<dbReference type="InterPro" id="IPR004154">
    <property type="entry name" value="Anticodon-bd"/>
</dbReference>
<sequence length="421" mass="46890">MMIQAPKGTKDILPRDVYLWHHIEDAARKAAEAYAFREIRTPVFEHTELFVRGVGDTTDIVNKEMYTFLDKGGRSITLRPEGTAGVARAFIENGLVSEALPAKMYYFISAFRYERPQAGRLREFHQFGCELYGAASPEADAEVISLADGFLKSLGLREVSLRLNSIGCKSCRAAYHAALKEYFRPHLSEMCADCNARFEKNPMRMLDCKEEKCRAVTAGAPRILDYLCDDCRAHFEEVKRLLNETGVEYTVDPSIVRGLDYYSRTVFEFVTKAAGAQGTVLGGGRYDTLLEQMGSKPLPAVGFAVGMERLLMVIAAENAPVPEEKGVTCYLAGMDKACRERAFALASGLRRAGISAETDLMERSVKAQFKYADKKGARFVAVIGADELEAGEAQVKDMRDSSSERVKFEDLSTYLKKKTEE</sequence>
<dbReference type="InterPro" id="IPR033656">
    <property type="entry name" value="HisRS_anticodon"/>
</dbReference>
<dbReference type="GO" id="GO:0006427">
    <property type="term" value="P:histidyl-tRNA aminoacylation"/>
    <property type="evidence" value="ECO:0007669"/>
    <property type="project" value="UniProtKB-UniRule"/>
</dbReference>
<evidence type="ECO:0000256" key="5">
    <source>
        <dbReference type="ARBA" id="ARBA00022598"/>
    </source>
</evidence>
<dbReference type="Proteomes" id="UP000824102">
    <property type="component" value="Unassembled WGS sequence"/>
</dbReference>
<dbReference type="InterPro" id="IPR015807">
    <property type="entry name" value="His-tRNA-ligase"/>
</dbReference>
<feature type="domain" description="Aminoacyl-transfer RNA synthetases class-II family profile" evidence="13">
    <location>
        <begin position="1"/>
        <end position="322"/>
    </location>
</feature>
<feature type="binding site" evidence="12">
    <location>
        <position position="112"/>
    </location>
    <ligand>
        <name>L-histidine</name>
        <dbReference type="ChEBI" id="CHEBI:57595"/>
    </ligand>
</feature>
<evidence type="ECO:0000256" key="1">
    <source>
        <dbReference type="ARBA" id="ARBA00004496"/>
    </source>
</evidence>
<evidence type="ECO:0000256" key="9">
    <source>
        <dbReference type="ARBA" id="ARBA00023146"/>
    </source>
</evidence>
<evidence type="ECO:0000256" key="10">
    <source>
        <dbReference type="ARBA" id="ARBA00047639"/>
    </source>
</evidence>
<reference evidence="14" key="1">
    <citation type="journal article" date="2021" name="PeerJ">
        <title>Extensive microbial diversity within the chicken gut microbiome revealed by metagenomics and culture.</title>
        <authorList>
            <person name="Gilroy R."/>
            <person name="Ravi A."/>
            <person name="Getino M."/>
            <person name="Pursley I."/>
            <person name="Horton D.L."/>
            <person name="Alikhan N.F."/>
            <person name="Baker D."/>
            <person name="Gharbi K."/>
            <person name="Hall N."/>
            <person name="Watson M."/>
            <person name="Adriaenssens E.M."/>
            <person name="Foster-Nyarko E."/>
            <person name="Jarju S."/>
            <person name="Secka A."/>
            <person name="Antonio M."/>
            <person name="Oren A."/>
            <person name="Chaudhuri R.R."/>
            <person name="La Ragione R."/>
            <person name="Hildebrand F."/>
            <person name="Pallen M.J."/>
        </authorList>
    </citation>
    <scope>NUCLEOTIDE SEQUENCE</scope>
    <source>
        <strain evidence="14">ChiW7-2402</strain>
    </source>
</reference>
<reference evidence="14" key="2">
    <citation type="submission" date="2021-04" db="EMBL/GenBank/DDBJ databases">
        <authorList>
            <person name="Gilroy R."/>
        </authorList>
    </citation>
    <scope>NUCLEOTIDE SEQUENCE</scope>
    <source>
        <strain evidence="14">ChiW7-2402</strain>
    </source>
</reference>
<dbReference type="InterPro" id="IPR036621">
    <property type="entry name" value="Anticodon-bd_dom_sf"/>
</dbReference>
<dbReference type="NCBIfam" id="TIGR00442">
    <property type="entry name" value="hisS"/>
    <property type="match status" value="1"/>
</dbReference>
<dbReference type="EC" id="6.1.1.21" evidence="11"/>
<dbReference type="SUPFAM" id="SSF52954">
    <property type="entry name" value="Class II aaRS ABD-related"/>
    <property type="match status" value="1"/>
</dbReference>
<comment type="caution">
    <text evidence="14">The sequence shown here is derived from an EMBL/GenBank/DDBJ whole genome shotgun (WGS) entry which is preliminary data.</text>
</comment>
<dbReference type="GO" id="GO:0140096">
    <property type="term" value="F:catalytic activity, acting on a protein"/>
    <property type="evidence" value="ECO:0007669"/>
    <property type="project" value="UniProtKB-ARBA"/>
</dbReference>
<dbReference type="AlphaFoldDB" id="A0A9D2G3P0"/>
<evidence type="ECO:0000256" key="7">
    <source>
        <dbReference type="ARBA" id="ARBA00022840"/>
    </source>
</evidence>
<dbReference type="GO" id="GO:0004821">
    <property type="term" value="F:histidine-tRNA ligase activity"/>
    <property type="evidence" value="ECO:0007669"/>
    <property type="project" value="UniProtKB-UniRule"/>
</dbReference>
<dbReference type="CDD" id="cd00859">
    <property type="entry name" value="HisRS_anticodon"/>
    <property type="match status" value="1"/>
</dbReference>
<dbReference type="GO" id="GO:0016740">
    <property type="term" value="F:transferase activity"/>
    <property type="evidence" value="ECO:0007669"/>
    <property type="project" value="UniProtKB-ARBA"/>
</dbReference>
<evidence type="ECO:0000256" key="8">
    <source>
        <dbReference type="ARBA" id="ARBA00022917"/>
    </source>
</evidence>
<feature type="binding site" evidence="12">
    <location>
        <position position="126"/>
    </location>
    <ligand>
        <name>L-histidine</name>
        <dbReference type="ChEBI" id="CHEBI:57595"/>
    </ligand>
</feature>
<dbReference type="Pfam" id="PF03129">
    <property type="entry name" value="HGTP_anticodon"/>
    <property type="match status" value="1"/>
</dbReference>
<feature type="binding site" evidence="12">
    <location>
        <begin position="81"/>
        <end position="83"/>
    </location>
    <ligand>
        <name>L-histidine</name>
        <dbReference type="ChEBI" id="CHEBI:57595"/>
    </ligand>
</feature>
<name>A0A9D2G3P0_9FIRM</name>
<evidence type="ECO:0000313" key="14">
    <source>
        <dbReference type="EMBL" id="HIZ72514.1"/>
    </source>
</evidence>
<dbReference type="Gene3D" id="3.40.50.800">
    <property type="entry name" value="Anticodon-binding domain"/>
    <property type="match status" value="1"/>
</dbReference>
<dbReference type="InterPro" id="IPR045864">
    <property type="entry name" value="aa-tRNA-synth_II/BPL/LPL"/>
</dbReference>
<comment type="subunit">
    <text evidence="3 11">Homodimer.</text>
</comment>
<keyword evidence="8 11" id="KW-0648">Protein biosynthesis</keyword>
<protein>
    <recommendedName>
        <fullName evidence="11">Histidine--tRNA ligase</fullName>
        <ecNumber evidence="11">6.1.1.21</ecNumber>
    </recommendedName>
    <alternativeName>
        <fullName evidence="11">Histidyl-tRNA synthetase</fullName>
        <shortName evidence="11">HisRS</shortName>
    </alternativeName>
</protein>
<feature type="binding site" evidence="12">
    <location>
        <position position="257"/>
    </location>
    <ligand>
        <name>L-histidine</name>
        <dbReference type="ChEBI" id="CHEBI:57595"/>
    </ligand>
</feature>
<evidence type="ECO:0000256" key="12">
    <source>
        <dbReference type="PIRSR" id="PIRSR001549-1"/>
    </source>
</evidence>
<dbReference type="PIRSF" id="PIRSF001549">
    <property type="entry name" value="His-tRNA_synth"/>
    <property type="match status" value="1"/>
</dbReference>
<comment type="similarity">
    <text evidence="2 11">Belongs to the class-II aminoacyl-tRNA synthetase family.</text>
</comment>
<dbReference type="GO" id="GO:0005524">
    <property type="term" value="F:ATP binding"/>
    <property type="evidence" value="ECO:0007669"/>
    <property type="project" value="UniProtKB-UniRule"/>
</dbReference>
<evidence type="ECO:0000256" key="3">
    <source>
        <dbReference type="ARBA" id="ARBA00011738"/>
    </source>
</evidence>
<dbReference type="GO" id="GO:0005737">
    <property type="term" value="C:cytoplasm"/>
    <property type="evidence" value="ECO:0007669"/>
    <property type="project" value="UniProtKB-SubCell"/>
</dbReference>
<organism evidence="14 15">
    <name type="scientific">Candidatus Gallimonas intestinavium</name>
    <dbReference type="NCBI Taxonomy" id="2838603"/>
    <lineage>
        <taxon>Bacteria</taxon>
        <taxon>Bacillati</taxon>
        <taxon>Bacillota</taxon>
        <taxon>Clostridia</taxon>
        <taxon>Candidatus Gallimonas</taxon>
    </lineage>
</organism>
<evidence type="ECO:0000313" key="15">
    <source>
        <dbReference type="Proteomes" id="UP000824102"/>
    </source>
</evidence>
<evidence type="ECO:0000256" key="6">
    <source>
        <dbReference type="ARBA" id="ARBA00022741"/>
    </source>
</evidence>
<dbReference type="CDD" id="cd00773">
    <property type="entry name" value="HisRS-like_core"/>
    <property type="match status" value="1"/>
</dbReference>
<keyword evidence="5 11" id="KW-0436">Ligase</keyword>
<dbReference type="Pfam" id="PF13393">
    <property type="entry name" value="tRNA-synt_His"/>
    <property type="match status" value="1"/>
</dbReference>
<dbReference type="FunFam" id="3.30.930.10:FF:000005">
    <property type="entry name" value="Histidine--tRNA ligase"/>
    <property type="match status" value="1"/>
</dbReference>
<evidence type="ECO:0000256" key="11">
    <source>
        <dbReference type="HAMAP-Rule" id="MF_00127"/>
    </source>
</evidence>
<keyword evidence="6 11" id="KW-0547">Nucleotide-binding</keyword>
<dbReference type="InterPro" id="IPR004516">
    <property type="entry name" value="HisRS/HisZ"/>
</dbReference>
<comment type="subcellular location">
    <subcellularLocation>
        <location evidence="1 11">Cytoplasm</location>
    </subcellularLocation>
</comment>
<dbReference type="HAMAP" id="MF_00127">
    <property type="entry name" value="His_tRNA_synth"/>
    <property type="match status" value="1"/>
</dbReference>
<keyword evidence="4 11" id="KW-0963">Cytoplasm</keyword>
<accession>A0A9D2G3P0</accession>
<dbReference type="PANTHER" id="PTHR43707">
    <property type="entry name" value="HISTIDYL-TRNA SYNTHETASE"/>
    <property type="match status" value="1"/>
</dbReference>
<dbReference type="InterPro" id="IPR006195">
    <property type="entry name" value="aa-tRNA-synth_II"/>
</dbReference>
<feature type="binding site" evidence="12">
    <location>
        <position position="130"/>
    </location>
    <ligand>
        <name>L-histidine</name>
        <dbReference type="ChEBI" id="CHEBI:57595"/>
    </ligand>
</feature>
<evidence type="ECO:0000259" key="13">
    <source>
        <dbReference type="PROSITE" id="PS50862"/>
    </source>
</evidence>
<keyword evidence="7 11" id="KW-0067">ATP-binding</keyword>
<gene>
    <name evidence="11 14" type="primary">hisS</name>
    <name evidence="14" type="ORF">H9964_02910</name>
</gene>
<proteinExistence type="inferred from homology"/>
<evidence type="ECO:0000256" key="4">
    <source>
        <dbReference type="ARBA" id="ARBA00022490"/>
    </source>
</evidence>
<evidence type="ECO:0000256" key="2">
    <source>
        <dbReference type="ARBA" id="ARBA00008226"/>
    </source>
</evidence>
<dbReference type="SUPFAM" id="SSF55681">
    <property type="entry name" value="Class II aaRS and biotin synthetases"/>
    <property type="match status" value="1"/>
</dbReference>
<dbReference type="EMBL" id="DXBB01000048">
    <property type="protein sequence ID" value="HIZ72514.1"/>
    <property type="molecule type" value="Genomic_DNA"/>
</dbReference>
<feature type="binding site" evidence="12">
    <location>
        <begin position="261"/>
        <end position="262"/>
    </location>
    <ligand>
        <name>L-histidine</name>
        <dbReference type="ChEBI" id="CHEBI:57595"/>
    </ligand>
</feature>
<dbReference type="Gene3D" id="3.30.930.10">
    <property type="entry name" value="Bira Bifunctional Protein, Domain 2"/>
    <property type="match status" value="1"/>
</dbReference>
<comment type="catalytic activity">
    <reaction evidence="10 11">
        <text>tRNA(His) + L-histidine + ATP = L-histidyl-tRNA(His) + AMP + diphosphate + H(+)</text>
        <dbReference type="Rhea" id="RHEA:17313"/>
        <dbReference type="Rhea" id="RHEA-COMP:9665"/>
        <dbReference type="Rhea" id="RHEA-COMP:9689"/>
        <dbReference type="ChEBI" id="CHEBI:15378"/>
        <dbReference type="ChEBI" id="CHEBI:30616"/>
        <dbReference type="ChEBI" id="CHEBI:33019"/>
        <dbReference type="ChEBI" id="CHEBI:57595"/>
        <dbReference type="ChEBI" id="CHEBI:78442"/>
        <dbReference type="ChEBI" id="CHEBI:78527"/>
        <dbReference type="ChEBI" id="CHEBI:456215"/>
        <dbReference type="EC" id="6.1.1.21"/>
    </reaction>
</comment>
<dbReference type="PANTHER" id="PTHR43707:SF1">
    <property type="entry name" value="HISTIDINE--TRNA LIGASE, MITOCHONDRIAL-RELATED"/>
    <property type="match status" value="1"/>
</dbReference>
<keyword evidence="9 11" id="KW-0030">Aminoacyl-tRNA synthetase</keyword>